<comment type="similarity">
    <text evidence="1 6">Belongs to the type-B carboxylesterase/lipase family.</text>
</comment>
<dbReference type="InterPro" id="IPR019819">
    <property type="entry name" value="Carboxylesterase_B_CS"/>
</dbReference>
<name>A0A921Z5T4_MANSE</name>
<evidence type="ECO:0000313" key="10">
    <source>
        <dbReference type="Proteomes" id="UP000791440"/>
    </source>
</evidence>
<dbReference type="Pfam" id="PF00135">
    <property type="entry name" value="COesterase"/>
    <property type="match status" value="1"/>
</dbReference>
<keyword evidence="2" id="KW-0719">Serine esterase</keyword>
<feature type="domain" description="Carboxylesterase type B" evidence="8">
    <location>
        <begin position="17"/>
        <end position="534"/>
    </location>
</feature>
<keyword evidence="4" id="KW-1015">Disulfide bond</keyword>
<feature type="signal peptide" evidence="7">
    <location>
        <begin position="1"/>
        <end position="15"/>
    </location>
</feature>
<reference evidence="9" key="1">
    <citation type="journal article" date="2016" name="Insect Biochem. Mol. Biol.">
        <title>Multifaceted biological insights from a draft genome sequence of the tobacco hornworm moth, Manduca sexta.</title>
        <authorList>
            <person name="Kanost M.R."/>
            <person name="Arrese E.L."/>
            <person name="Cao X."/>
            <person name="Chen Y.R."/>
            <person name="Chellapilla S."/>
            <person name="Goldsmith M.R."/>
            <person name="Grosse-Wilde E."/>
            <person name="Heckel D.G."/>
            <person name="Herndon N."/>
            <person name="Jiang H."/>
            <person name="Papanicolaou A."/>
            <person name="Qu J."/>
            <person name="Soulages J.L."/>
            <person name="Vogel H."/>
            <person name="Walters J."/>
            <person name="Waterhouse R.M."/>
            <person name="Ahn S.J."/>
            <person name="Almeida F.C."/>
            <person name="An C."/>
            <person name="Aqrawi P."/>
            <person name="Bretschneider A."/>
            <person name="Bryant W.B."/>
            <person name="Bucks S."/>
            <person name="Chao H."/>
            <person name="Chevignon G."/>
            <person name="Christen J.M."/>
            <person name="Clarke D.F."/>
            <person name="Dittmer N.T."/>
            <person name="Ferguson L.C.F."/>
            <person name="Garavelou S."/>
            <person name="Gordon K.H.J."/>
            <person name="Gunaratna R.T."/>
            <person name="Han Y."/>
            <person name="Hauser F."/>
            <person name="He Y."/>
            <person name="Heidel-Fischer H."/>
            <person name="Hirsh A."/>
            <person name="Hu Y."/>
            <person name="Jiang H."/>
            <person name="Kalra D."/>
            <person name="Klinner C."/>
            <person name="Konig C."/>
            <person name="Kovar C."/>
            <person name="Kroll A.R."/>
            <person name="Kuwar S.S."/>
            <person name="Lee S.L."/>
            <person name="Lehman R."/>
            <person name="Li K."/>
            <person name="Li Z."/>
            <person name="Liang H."/>
            <person name="Lovelace S."/>
            <person name="Lu Z."/>
            <person name="Mansfield J.H."/>
            <person name="McCulloch K.J."/>
            <person name="Mathew T."/>
            <person name="Morton B."/>
            <person name="Muzny D.M."/>
            <person name="Neunemann D."/>
            <person name="Ongeri F."/>
            <person name="Pauchet Y."/>
            <person name="Pu L.L."/>
            <person name="Pyrousis I."/>
            <person name="Rao X.J."/>
            <person name="Redding A."/>
            <person name="Roesel C."/>
            <person name="Sanchez-Gracia A."/>
            <person name="Schaack S."/>
            <person name="Shukla A."/>
            <person name="Tetreau G."/>
            <person name="Wang Y."/>
            <person name="Xiong G.H."/>
            <person name="Traut W."/>
            <person name="Walsh T.K."/>
            <person name="Worley K.C."/>
            <person name="Wu D."/>
            <person name="Wu W."/>
            <person name="Wu Y.Q."/>
            <person name="Zhang X."/>
            <person name="Zou Z."/>
            <person name="Zucker H."/>
            <person name="Briscoe A.D."/>
            <person name="Burmester T."/>
            <person name="Clem R.J."/>
            <person name="Feyereisen R."/>
            <person name="Grimmelikhuijzen C.J.P."/>
            <person name="Hamodrakas S.J."/>
            <person name="Hansson B.S."/>
            <person name="Huguet E."/>
            <person name="Jermiin L.S."/>
            <person name="Lan Q."/>
            <person name="Lehman H.K."/>
            <person name="Lorenzen M."/>
            <person name="Merzendorfer H."/>
            <person name="Michalopoulos I."/>
            <person name="Morton D.B."/>
            <person name="Muthukrishnan S."/>
            <person name="Oakeshott J.G."/>
            <person name="Palmer W."/>
            <person name="Park Y."/>
            <person name="Passarelli A.L."/>
            <person name="Rozas J."/>
            <person name="Schwartz L.M."/>
            <person name="Smith W."/>
            <person name="Southgate A."/>
            <person name="Vilcinskas A."/>
            <person name="Vogt R."/>
            <person name="Wang P."/>
            <person name="Werren J."/>
            <person name="Yu X.Q."/>
            <person name="Zhou J.J."/>
            <person name="Brown S.J."/>
            <person name="Scherer S.E."/>
            <person name="Richards S."/>
            <person name="Blissard G.W."/>
        </authorList>
    </citation>
    <scope>NUCLEOTIDE SEQUENCE</scope>
</reference>
<evidence type="ECO:0000256" key="3">
    <source>
        <dbReference type="ARBA" id="ARBA00022801"/>
    </source>
</evidence>
<keyword evidence="7" id="KW-0732">Signal</keyword>
<dbReference type="InterPro" id="IPR019826">
    <property type="entry name" value="Carboxylesterase_B_AS"/>
</dbReference>
<evidence type="ECO:0000313" key="9">
    <source>
        <dbReference type="EMBL" id="KAG6451455.1"/>
    </source>
</evidence>
<evidence type="ECO:0000256" key="4">
    <source>
        <dbReference type="ARBA" id="ARBA00023157"/>
    </source>
</evidence>
<sequence length="545" mass="61582">MIILSLMCIVSSVYCDSVSVSTNQGTLIGRKNKTENGVEYNEFLQIPFAKPPVGNLRFKSPQPPESWEGERDAREADENHICTQSDIITQRTKGSEDCLYLNVFSPISASKTNSKPVIVFIHGGGYIFGNGILKNENNPTYLLENDVIVVFINYRLGVFGFLSLDIPEAAGNMGLKDQLMALKWVQENIEHFGGDKDNVTIMGLSAGSASVEYHILSPVSKGLFSKAIMQSGSALNHWAINHNIKNLSMTLVRELGYKASEDNDRAIYQFILNTNAIDLLTASIKVTDPRNFNGLFFGFVPSIEKDFGTGETFLSEYPYNLLKEGRFQKVPIIRGFCEFEGYIMLTGSYCKKINLVINKNFTSVWEYKLHPEDAVNYNEKFNNVYYNDVESNKEQTALDFFGDFEMKSGILKSSKIMSTKGVNIYVYQFAYDGNINFLKKLFNINRKGAAHADDAAYIFGLGDQSLKNASHDDIITLKRMTKMWTNFAKSGNPTATANDLLPVKWPEYDLHEEKYLEINSYLEVRTAYEPEKMAIFDAIYEKYHT</sequence>
<proteinExistence type="inferred from homology"/>
<evidence type="ECO:0000256" key="1">
    <source>
        <dbReference type="ARBA" id="ARBA00005964"/>
    </source>
</evidence>
<keyword evidence="10" id="KW-1185">Reference proteome</keyword>
<dbReference type="AlphaFoldDB" id="A0A921Z5T4"/>
<feature type="chain" id="PRO_5036851615" description="Carboxylic ester hydrolase" evidence="7">
    <location>
        <begin position="16"/>
        <end position="545"/>
    </location>
</feature>
<dbReference type="InterPro" id="IPR002018">
    <property type="entry name" value="CarbesteraseB"/>
</dbReference>
<keyword evidence="3 6" id="KW-0378">Hydrolase</keyword>
<organism evidence="9 10">
    <name type="scientific">Manduca sexta</name>
    <name type="common">Tobacco hawkmoth</name>
    <name type="synonym">Tobacco hornworm</name>
    <dbReference type="NCBI Taxonomy" id="7130"/>
    <lineage>
        <taxon>Eukaryota</taxon>
        <taxon>Metazoa</taxon>
        <taxon>Ecdysozoa</taxon>
        <taxon>Arthropoda</taxon>
        <taxon>Hexapoda</taxon>
        <taxon>Insecta</taxon>
        <taxon>Pterygota</taxon>
        <taxon>Neoptera</taxon>
        <taxon>Endopterygota</taxon>
        <taxon>Lepidoptera</taxon>
        <taxon>Glossata</taxon>
        <taxon>Ditrysia</taxon>
        <taxon>Bombycoidea</taxon>
        <taxon>Sphingidae</taxon>
        <taxon>Sphinginae</taxon>
        <taxon>Sphingini</taxon>
        <taxon>Manduca</taxon>
    </lineage>
</organism>
<dbReference type="GO" id="GO:0052689">
    <property type="term" value="F:carboxylic ester hydrolase activity"/>
    <property type="evidence" value="ECO:0007669"/>
    <property type="project" value="UniProtKB-KW"/>
</dbReference>
<evidence type="ECO:0000259" key="8">
    <source>
        <dbReference type="Pfam" id="PF00135"/>
    </source>
</evidence>
<evidence type="ECO:0000256" key="5">
    <source>
        <dbReference type="ARBA" id="ARBA00023180"/>
    </source>
</evidence>
<comment type="caution">
    <text evidence="9">The sequence shown here is derived from an EMBL/GenBank/DDBJ whole genome shotgun (WGS) entry which is preliminary data.</text>
</comment>
<gene>
    <name evidence="9" type="ORF">O3G_MSEX007161</name>
</gene>
<dbReference type="PROSITE" id="PS00941">
    <property type="entry name" value="CARBOXYLESTERASE_B_2"/>
    <property type="match status" value="1"/>
</dbReference>
<dbReference type="PANTHER" id="PTHR43142:SF1">
    <property type="entry name" value="CARBOXYLIC ESTER HYDROLASE"/>
    <property type="match status" value="1"/>
</dbReference>
<dbReference type="PANTHER" id="PTHR43142">
    <property type="entry name" value="CARBOXYLIC ESTER HYDROLASE"/>
    <property type="match status" value="1"/>
</dbReference>
<evidence type="ECO:0000256" key="7">
    <source>
        <dbReference type="SAM" id="SignalP"/>
    </source>
</evidence>
<dbReference type="PROSITE" id="PS00122">
    <property type="entry name" value="CARBOXYLESTERASE_B_1"/>
    <property type="match status" value="1"/>
</dbReference>
<protein>
    <recommendedName>
        <fullName evidence="6">Carboxylic ester hydrolase</fullName>
        <ecNumber evidence="6">3.1.1.-</ecNumber>
    </recommendedName>
</protein>
<accession>A0A921Z5T4</accession>
<dbReference type="Proteomes" id="UP000791440">
    <property type="component" value="Unassembled WGS sequence"/>
</dbReference>
<reference evidence="9" key="2">
    <citation type="submission" date="2020-12" db="EMBL/GenBank/DDBJ databases">
        <authorList>
            <person name="Kanost M."/>
        </authorList>
    </citation>
    <scope>NUCLEOTIDE SEQUENCE</scope>
</reference>
<dbReference type="EC" id="3.1.1.-" evidence="6"/>
<evidence type="ECO:0000256" key="6">
    <source>
        <dbReference type="RuleBase" id="RU361235"/>
    </source>
</evidence>
<dbReference type="EMBL" id="JH668407">
    <property type="protein sequence ID" value="KAG6451455.1"/>
    <property type="molecule type" value="Genomic_DNA"/>
</dbReference>
<keyword evidence="5" id="KW-0325">Glycoprotein</keyword>
<evidence type="ECO:0000256" key="2">
    <source>
        <dbReference type="ARBA" id="ARBA00022487"/>
    </source>
</evidence>